<sequence>GHGNDGTDHDHRHQGHHSGRRRRPGTLARRGERGDGRDHGGPGHRVPDRGPGHGAADAGRDRRRDRWVRGGDASPRPAGGNPRRRAAAGRHLRHRRRRLRHLQHLDHRRLRDRRRRGPGRQARQPGGDLQVRLGRSARRAGGADRADPGAGGALRRGGRDRVHVRAGVPPGDAVRRPGPARNRNPDHLQRARAVDQPGRGAAPTGRRRPPGHRPQAGRGAGAARQRPRGAGPRRGGPRRNRDRRAVGGHRVRRPARRGADLRRLAGRVWPHPRHRGRPPGRRRGGERGDHAGDPVRRTGSAALDHAAQRRGRDLRRRRRRLLRRRDRAGGGGDRLRPGVGQTRRIGALYPGPGRRRNGGDGV</sequence>
<feature type="non-terminal residue" evidence="2">
    <location>
        <position position="362"/>
    </location>
</feature>
<name>A0A6J4U388_9BACT</name>
<keyword evidence="2" id="KW-0808">Transferase</keyword>
<proteinExistence type="predicted"/>
<evidence type="ECO:0000313" key="2">
    <source>
        <dbReference type="EMBL" id="CAA9536943.1"/>
    </source>
</evidence>
<dbReference type="EMBL" id="CADCWE010000089">
    <property type="protein sequence ID" value="CAA9536943.1"/>
    <property type="molecule type" value="Genomic_DNA"/>
</dbReference>
<gene>
    <name evidence="2" type="ORF">AVDCRST_MAG73-1422</name>
</gene>
<feature type="compositionally biased region" description="Basic residues" evidence="1">
    <location>
        <begin position="12"/>
        <end position="24"/>
    </location>
</feature>
<feature type="compositionally biased region" description="Low complexity" evidence="1">
    <location>
        <begin position="70"/>
        <end position="81"/>
    </location>
</feature>
<dbReference type="EC" id="2.4.2.18" evidence="2"/>
<feature type="compositionally biased region" description="Low complexity" evidence="1">
    <location>
        <begin position="119"/>
        <end position="134"/>
    </location>
</feature>
<evidence type="ECO:0000256" key="1">
    <source>
        <dbReference type="SAM" id="MobiDB-lite"/>
    </source>
</evidence>
<feature type="non-terminal residue" evidence="2">
    <location>
        <position position="1"/>
    </location>
</feature>
<feature type="compositionally biased region" description="Basic and acidic residues" evidence="1">
    <location>
        <begin position="58"/>
        <end position="69"/>
    </location>
</feature>
<feature type="compositionally biased region" description="Basic and acidic residues" evidence="1">
    <location>
        <begin position="283"/>
        <end position="296"/>
    </location>
</feature>
<feature type="compositionally biased region" description="Basic residues" evidence="1">
    <location>
        <begin position="235"/>
        <end position="256"/>
    </location>
</feature>
<dbReference type="AlphaFoldDB" id="A0A6J4U388"/>
<dbReference type="GO" id="GO:0004048">
    <property type="term" value="F:anthranilate phosphoribosyltransferase activity"/>
    <property type="evidence" value="ECO:0007669"/>
    <property type="project" value="UniProtKB-EC"/>
</dbReference>
<organism evidence="2">
    <name type="scientific">uncultured Thermomicrobiales bacterium</name>
    <dbReference type="NCBI Taxonomy" id="1645740"/>
    <lineage>
        <taxon>Bacteria</taxon>
        <taxon>Pseudomonadati</taxon>
        <taxon>Thermomicrobiota</taxon>
        <taxon>Thermomicrobia</taxon>
        <taxon>Thermomicrobiales</taxon>
        <taxon>environmental samples</taxon>
    </lineage>
</organism>
<feature type="compositionally biased region" description="Basic residues" evidence="1">
    <location>
        <begin position="270"/>
        <end position="282"/>
    </location>
</feature>
<feature type="compositionally biased region" description="Low complexity" evidence="1">
    <location>
        <begin position="213"/>
        <end position="230"/>
    </location>
</feature>
<feature type="compositionally biased region" description="Basic and acidic residues" evidence="1">
    <location>
        <begin position="1"/>
        <end position="11"/>
    </location>
</feature>
<accession>A0A6J4U388</accession>
<reference evidence="2" key="1">
    <citation type="submission" date="2020-02" db="EMBL/GenBank/DDBJ databases">
        <authorList>
            <person name="Meier V. D."/>
        </authorList>
    </citation>
    <scope>NUCLEOTIDE SEQUENCE</scope>
    <source>
        <strain evidence="2">AVDCRST_MAG73</strain>
    </source>
</reference>
<feature type="compositionally biased region" description="Basic and acidic residues" evidence="1">
    <location>
        <begin position="29"/>
        <end position="51"/>
    </location>
</feature>
<feature type="region of interest" description="Disordered" evidence="1">
    <location>
        <begin position="1"/>
        <end position="362"/>
    </location>
</feature>
<feature type="compositionally biased region" description="Basic and acidic residues" evidence="1">
    <location>
        <begin position="183"/>
        <end position="193"/>
    </location>
</feature>
<keyword evidence="2" id="KW-0328">Glycosyltransferase</keyword>
<feature type="compositionally biased region" description="Basic residues" evidence="1">
    <location>
        <begin position="312"/>
        <end position="326"/>
    </location>
</feature>
<protein>
    <submittedName>
        <fullName evidence="2">Anthranilate phosphoribosyltransferase</fullName>
        <ecNumber evidence="2">2.4.2.18</ecNumber>
    </submittedName>
</protein>
<feature type="compositionally biased region" description="Basic residues" evidence="1">
    <location>
        <begin position="82"/>
        <end position="118"/>
    </location>
</feature>